<name>A0A0R3XDB9_HYDTA</name>
<evidence type="ECO:0000256" key="1">
    <source>
        <dbReference type="SAM" id="MobiDB-lite"/>
    </source>
</evidence>
<feature type="compositionally biased region" description="Acidic residues" evidence="1">
    <location>
        <begin position="25"/>
        <end position="41"/>
    </location>
</feature>
<reference evidence="2 3" key="2">
    <citation type="submission" date="2018-11" db="EMBL/GenBank/DDBJ databases">
        <authorList>
            <consortium name="Pathogen Informatics"/>
        </authorList>
    </citation>
    <scope>NUCLEOTIDE SEQUENCE [LARGE SCALE GENOMIC DNA]</scope>
</reference>
<proteinExistence type="predicted"/>
<dbReference type="AlphaFoldDB" id="A0A0R3XDB9"/>
<feature type="compositionally biased region" description="Low complexity" evidence="1">
    <location>
        <begin position="91"/>
        <end position="120"/>
    </location>
</feature>
<keyword evidence="3" id="KW-1185">Reference proteome</keyword>
<feature type="compositionally biased region" description="Polar residues" evidence="1">
    <location>
        <begin position="42"/>
        <end position="66"/>
    </location>
</feature>
<reference evidence="4" key="1">
    <citation type="submission" date="2017-02" db="UniProtKB">
        <authorList>
            <consortium name="WormBaseParasite"/>
        </authorList>
    </citation>
    <scope>IDENTIFICATION</scope>
</reference>
<sequence length="295" mass="31000">MVSFVPSLRATVNSRFVRGPAVFDDEEQWFNQDDEDDDEAEISTQTQPHGQPSMTLESIPSRYFTTSNSPPAPSSPSGSPKALHHSPGHSTATATTAPSFSLLIPSSSSSSASDSSPGSLINRRVGPTSYPPISIHIRSTHLGALSGMDSEDDANVSSPPRNALKRLSGRSEDDDAAASSGDGSSGGDESSDGDEDVPTIKHSRRRSLVEEHRDSNNNNNSSGTNLGTVPGKIGEVEIVSKPADTAKSPMVGLVDYSDEESDEEESSLSPTDTKPPPTNLGATEEPRAVKSTPSP</sequence>
<feature type="compositionally biased region" description="Acidic residues" evidence="1">
    <location>
        <begin position="256"/>
        <end position="266"/>
    </location>
</feature>
<evidence type="ECO:0000313" key="4">
    <source>
        <dbReference type="WBParaSite" id="TTAC_0001154601-mRNA-1"/>
    </source>
</evidence>
<feature type="region of interest" description="Disordered" evidence="1">
    <location>
        <begin position="25"/>
        <end position="295"/>
    </location>
</feature>
<dbReference type="WBParaSite" id="TTAC_0001154601-mRNA-1">
    <property type="protein sequence ID" value="TTAC_0001154601-mRNA-1"/>
    <property type="gene ID" value="TTAC_0001154601"/>
</dbReference>
<dbReference type="Proteomes" id="UP000274429">
    <property type="component" value="Unassembled WGS sequence"/>
</dbReference>
<dbReference type="STRING" id="6205.A0A0R3XDB9"/>
<gene>
    <name evidence="2" type="ORF">TTAC_LOCUS11529</name>
</gene>
<accession>A0A0R3XDB9</accession>
<protein>
    <submittedName>
        <fullName evidence="4">Similar to</fullName>
    </submittedName>
</protein>
<dbReference type="EMBL" id="UYWX01024694">
    <property type="protein sequence ID" value="VDM36849.1"/>
    <property type="molecule type" value="Genomic_DNA"/>
</dbReference>
<organism evidence="4">
    <name type="scientific">Hydatigena taeniaeformis</name>
    <name type="common">Feline tapeworm</name>
    <name type="synonym">Taenia taeniaeformis</name>
    <dbReference type="NCBI Taxonomy" id="6205"/>
    <lineage>
        <taxon>Eukaryota</taxon>
        <taxon>Metazoa</taxon>
        <taxon>Spiralia</taxon>
        <taxon>Lophotrochozoa</taxon>
        <taxon>Platyhelminthes</taxon>
        <taxon>Cestoda</taxon>
        <taxon>Eucestoda</taxon>
        <taxon>Cyclophyllidea</taxon>
        <taxon>Taeniidae</taxon>
        <taxon>Hydatigera</taxon>
    </lineage>
</organism>
<evidence type="ECO:0000313" key="2">
    <source>
        <dbReference type="EMBL" id="VDM36849.1"/>
    </source>
</evidence>
<evidence type="ECO:0000313" key="3">
    <source>
        <dbReference type="Proteomes" id="UP000274429"/>
    </source>
</evidence>